<reference evidence="3" key="1">
    <citation type="submission" date="2021-01" db="EMBL/GenBank/DDBJ databases">
        <authorList>
            <person name="Li R."/>
            <person name="Bekaert M."/>
        </authorList>
    </citation>
    <scope>NUCLEOTIDE SEQUENCE</scope>
    <source>
        <strain evidence="3">Farmed</strain>
    </source>
</reference>
<keyword evidence="1" id="KW-0479">Metal-binding</keyword>
<evidence type="ECO:0000313" key="4">
    <source>
        <dbReference type="Proteomes" id="UP000597762"/>
    </source>
</evidence>
<dbReference type="InterPro" id="IPR036875">
    <property type="entry name" value="Znf_CCHC_sf"/>
</dbReference>
<organism evidence="3 4">
    <name type="scientific">Acanthosepion pharaonis</name>
    <name type="common">Pharaoh cuttlefish</name>
    <name type="synonym">Sepia pharaonis</name>
    <dbReference type="NCBI Taxonomy" id="158019"/>
    <lineage>
        <taxon>Eukaryota</taxon>
        <taxon>Metazoa</taxon>
        <taxon>Spiralia</taxon>
        <taxon>Lophotrochozoa</taxon>
        <taxon>Mollusca</taxon>
        <taxon>Cephalopoda</taxon>
        <taxon>Coleoidea</taxon>
        <taxon>Decapodiformes</taxon>
        <taxon>Sepiida</taxon>
        <taxon>Sepiina</taxon>
        <taxon>Sepiidae</taxon>
        <taxon>Acanthosepion</taxon>
    </lineage>
</organism>
<keyword evidence="4" id="KW-1185">Reference proteome</keyword>
<accession>A0A812BM96</accession>
<evidence type="ECO:0000313" key="3">
    <source>
        <dbReference type="EMBL" id="CAE1231494.1"/>
    </source>
</evidence>
<comment type="caution">
    <text evidence="3">The sequence shown here is derived from an EMBL/GenBank/DDBJ whole genome shotgun (WGS) entry which is preliminary data.</text>
</comment>
<sequence>MIYLCQSLPVLLEVSCSMPSSVSRMIFYFFHGMDSSIMPLQLLQDDSSPFLQQLHKLAFLPVCCILKSSHLNRAGSIYTRADITSAPFFVFRLFPSSSELLPAYLWGFLIWRFGHLRDIFFSSSSSLSLSCSISFCSSRSSLRVKSSSLGCWQVLSSGILFICDVCRKISFSPRVIIADLPLHSFTLHGVGWDCGAKWRGEGAADGTEHPLRCYRCKELGHVAQDCSGETSPGTRCCRNPCPPRSINAALPVVSVYALRVNDVRRSLTLDVPDRSLVRIDRDMEQSTNRDSDD</sequence>
<dbReference type="SMART" id="SM00343">
    <property type="entry name" value="ZnF_C2HC"/>
    <property type="match status" value="1"/>
</dbReference>
<dbReference type="SUPFAM" id="SSF57756">
    <property type="entry name" value="Retrovirus zinc finger-like domains"/>
    <property type="match status" value="1"/>
</dbReference>
<dbReference type="PROSITE" id="PS50158">
    <property type="entry name" value="ZF_CCHC"/>
    <property type="match status" value="1"/>
</dbReference>
<dbReference type="InterPro" id="IPR001878">
    <property type="entry name" value="Znf_CCHC"/>
</dbReference>
<dbReference type="Pfam" id="PF00098">
    <property type="entry name" value="zf-CCHC"/>
    <property type="match status" value="1"/>
</dbReference>
<protein>
    <recommendedName>
        <fullName evidence="2">CCHC-type domain-containing protein</fullName>
    </recommendedName>
</protein>
<gene>
    <name evidence="3" type="ORF">SPHA_18120</name>
</gene>
<dbReference type="GO" id="GO:0008270">
    <property type="term" value="F:zinc ion binding"/>
    <property type="evidence" value="ECO:0007669"/>
    <property type="project" value="UniProtKB-KW"/>
</dbReference>
<keyword evidence="1" id="KW-0863">Zinc-finger</keyword>
<dbReference type="EMBL" id="CAHIKZ030000652">
    <property type="protein sequence ID" value="CAE1231494.1"/>
    <property type="molecule type" value="Genomic_DNA"/>
</dbReference>
<keyword evidence="1" id="KW-0862">Zinc</keyword>
<dbReference type="AlphaFoldDB" id="A0A812BM96"/>
<name>A0A812BM96_ACAPH</name>
<evidence type="ECO:0000256" key="1">
    <source>
        <dbReference type="PROSITE-ProRule" id="PRU00047"/>
    </source>
</evidence>
<dbReference type="GO" id="GO:0003676">
    <property type="term" value="F:nucleic acid binding"/>
    <property type="evidence" value="ECO:0007669"/>
    <property type="project" value="InterPro"/>
</dbReference>
<feature type="domain" description="CCHC-type" evidence="2">
    <location>
        <begin position="212"/>
        <end position="226"/>
    </location>
</feature>
<evidence type="ECO:0000259" key="2">
    <source>
        <dbReference type="PROSITE" id="PS50158"/>
    </source>
</evidence>
<dbReference type="Proteomes" id="UP000597762">
    <property type="component" value="Unassembled WGS sequence"/>
</dbReference>
<proteinExistence type="predicted"/>